<keyword evidence="1" id="KW-0614">Plasmid</keyword>
<protein>
    <submittedName>
        <fullName evidence="1">Sle1_130 protein</fullName>
    </submittedName>
</protein>
<gene>
    <name evidence="1" type="ORF">sle1_130</name>
</gene>
<dbReference type="AlphaFoldDB" id="A0A0F7VPN5"/>
<dbReference type="Proteomes" id="UP000035016">
    <property type="component" value="Plasmid pSLE1"/>
</dbReference>
<sequence length="154" mass="16749">MIQKRLVTNWVKATLSAASGMPVGESRAPTSGAAPPYYLLYSVDTRVSGAPFSDLSEDGSFVYQITSVSGPDPNVPQSTADLDQLEWMADKARSTFLGRDRATGLWLHPLTVPGLFCMTRSLDVEWGAQPGGTSEQEAAIMTYVQRFRFNLTPA</sequence>
<dbReference type="PATRIC" id="fig|1437453.6.peg.7257"/>
<geneLocation type="plasmid" evidence="1 2">
    <name>pSLE1</name>
</geneLocation>
<name>A0A0F7VPN5_STRLW</name>
<evidence type="ECO:0000313" key="2">
    <source>
        <dbReference type="Proteomes" id="UP000035016"/>
    </source>
</evidence>
<evidence type="ECO:0000313" key="1">
    <source>
        <dbReference type="EMBL" id="CQR59297.1"/>
    </source>
</evidence>
<dbReference type="KEGG" id="sle:sle1_130"/>
<dbReference type="RefSeq" id="WP_047121318.1">
    <property type="nucleotide sequence ID" value="NZ_LN831788.1"/>
</dbReference>
<dbReference type="EMBL" id="LN831788">
    <property type="protein sequence ID" value="CQR59297.1"/>
    <property type="molecule type" value="Genomic_DNA"/>
</dbReference>
<reference evidence="2" key="1">
    <citation type="submission" date="2015-02" db="EMBL/GenBank/DDBJ databases">
        <authorList>
            <person name="Gomez-Escribano P.J."/>
        </authorList>
    </citation>
    <scope>NUCLEOTIDE SEQUENCE [LARGE SCALE GENOMIC DNA]</scope>
    <source>
        <strain evidence="2">C34 (DSM 42122 / NRRL B-24963)</strain>
        <plasmid evidence="2">pSLE1</plasmid>
    </source>
</reference>
<proteinExistence type="predicted"/>
<organism evidence="1 2">
    <name type="scientific">Streptomyces leeuwenhoekii</name>
    <dbReference type="NCBI Taxonomy" id="1437453"/>
    <lineage>
        <taxon>Bacteria</taxon>
        <taxon>Bacillati</taxon>
        <taxon>Actinomycetota</taxon>
        <taxon>Actinomycetes</taxon>
        <taxon>Kitasatosporales</taxon>
        <taxon>Streptomycetaceae</taxon>
        <taxon>Streptomyces</taxon>
    </lineage>
</organism>
<accession>A0A0F7VPN5</accession>